<proteinExistence type="predicted"/>
<dbReference type="Proteomes" id="UP000185003">
    <property type="component" value="Unassembled WGS sequence"/>
</dbReference>
<accession>A0A1N6GDV8</accession>
<protein>
    <submittedName>
        <fullName evidence="2">Uncharacterized protein</fullName>
    </submittedName>
</protein>
<keyword evidence="3" id="KW-1185">Reference proteome</keyword>
<dbReference type="AlphaFoldDB" id="A0A1N6GDV8"/>
<dbReference type="OrthoDB" id="644481at2"/>
<evidence type="ECO:0000313" key="2">
    <source>
        <dbReference type="EMBL" id="SIO05602.1"/>
    </source>
</evidence>
<feature type="chain" id="PRO_5012387646" evidence="1">
    <location>
        <begin position="19"/>
        <end position="263"/>
    </location>
</feature>
<feature type="signal peptide" evidence="1">
    <location>
        <begin position="1"/>
        <end position="18"/>
    </location>
</feature>
<reference evidence="2 3" key="1">
    <citation type="submission" date="2016-11" db="EMBL/GenBank/DDBJ databases">
        <authorList>
            <person name="Jaros S."/>
            <person name="Januszkiewicz K."/>
            <person name="Wedrychowicz H."/>
        </authorList>
    </citation>
    <scope>NUCLEOTIDE SEQUENCE [LARGE SCALE GENOMIC DNA]</scope>
    <source>
        <strain evidence="2 3">DSM 24787</strain>
    </source>
</reference>
<dbReference type="STRING" id="536979.SAMN04488055_2715"/>
<name>A0A1N6GDV8_9BACT</name>
<organism evidence="2 3">
    <name type="scientific">Chitinophaga niabensis</name>
    <dbReference type="NCBI Taxonomy" id="536979"/>
    <lineage>
        <taxon>Bacteria</taxon>
        <taxon>Pseudomonadati</taxon>
        <taxon>Bacteroidota</taxon>
        <taxon>Chitinophagia</taxon>
        <taxon>Chitinophagales</taxon>
        <taxon>Chitinophagaceae</taxon>
        <taxon>Chitinophaga</taxon>
    </lineage>
</organism>
<sequence>MKSWLLLAVLLFTQTVQAQKNNTRSFSEKLETAQWMREYDSVAWRMSELVTEATYEELARIGREWFCYKGTDSLWNGVYGKFKDGKYDQVLHYRLNTNDTIDLVPDSIDAVMLTAVSKAINVAYREAGVILGRSYVKMNKFIQYHQDKTITVWLMPALQPSDVAMYGGEFYYHFDESGTKVLEREEYYKGHFKGFKIGKTREVRLNYEDADEPTQGAIYFALQYQRSFSEIHIDTRGSTSLLAFSQEKGYYWRHADKSLAHNP</sequence>
<evidence type="ECO:0000256" key="1">
    <source>
        <dbReference type="SAM" id="SignalP"/>
    </source>
</evidence>
<dbReference type="EMBL" id="FSRA01000001">
    <property type="protein sequence ID" value="SIO05602.1"/>
    <property type="molecule type" value="Genomic_DNA"/>
</dbReference>
<evidence type="ECO:0000313" key="3">
    <source>
        <dbReference type="Proteomes" id="UP000185003"/>
    </source>
</evidence>
<dbReference type="RefSeq" id="WP_074239747.1">
    <property type="nucleotide sequence ID" value="NZ_FSRA01000001.1"/>
</dbReference>
<gene>
    <name evidence="2" type="ORF">SAMN04488055_2715</name>
</gene>
<keyword evidence="1" id="KW-0732">Signal</keyword>